<dbReference type="RefSeq" id="WP_215795752.1">
    <property type="nucleotide sequence ID" value="NZ_JAHKKG010000020.1"/>
</dbReference>
<feature type="chain" id="PRO_5046783328" description="Gram-positive cocci surface proteins LPxTG domain-containing protein" evidence="2">
    <location>
        <begin position="25"/>
        <end position="508"/>
    </location>
</feature>
<dbReference type="EMBL" id="JAHKKG010000020">
    <property type="protein sequence ID" value="MBU2670525.1"/>
    <property type="molecule type" value="Genomic_DNA"/>
</dbReference>
<organism evidence="3 4">
    <name type="scientific">Paractinoplanes bogorensis</name>
    <dbReference type="NCBI Taxonomy" id="1610840"/>
    <lineage>
        <taxon>Bacteria</taxon>
        <taxon>Bacillati</taxon>
        <taxon>Actinomycetota</taxon>
        <taxon>Actinomycetes</taxon>
        <taxon>Micromonosporales</taxon>
        <taxon>Micromonosporaceae</taxon>
        <taxon>Paractinoplanes</taxon>
    </lineage>
</organism>
<protein>
    <recommendedName>
        <fullName evidence="5">Gram-positive cocci surface proteins LPxTG domain-containing protein</fullName>
    </recommendedName>
</protein>
<feature type="transmembrane region" description="Helical" evidence="1">
    <location>
        <begin position="486"/>
        <end position="503"/>
    </location>
</feature>
<keyword evidence="4" id="KW-1185">Reference proteome</keyword>
<evidence type="ECO:0000313" key="4">
    <source>
        <dbReference type="Proteomes" id="UP001519654"/>
    </source>
</evidence>
<accession>A0ABS5Z4B6</accession>
<evidence type="ECO:0000256" key="1">
    <source>
        <dbReference type="SAM" id="Phobius"/>
    </source>
</evidence>
<keyword evidence="1" id="KW-1133">Transmembrane helix</keyword>
<feature type="signal peptide" evidence="2">
    <location>
        <begin position="1"/>
        <end position="24"/>
    </location>
</feature>
<evidence type="ECO:0008006" key="5">
    <source>
        <dbReference type="Google" id="ProtNLM"/>
    </source>
</evidence>
<proteinExistence type="predicted"/>
<name>A0ABS5Z4B6_9ACTN</name>
<dbReference type="Proteomes" id="UP001519654">
    <property type="component" value="Unassembled WGS sequence"/>
</dbReference>
<sequence>MHRRALAALAALAFVLVWAAPASAAAPKVGFFVKSYTIAPGSGATIYTMLFADRNLPLARNAVTIRYSFIGQDPAFKLNEAGHPNNCSVAIPDRLVLDCGAAVDALTPAGVDSGVVGFLDIAADAVPGTRGTLTATMTVKGYAPITRTSTVTVGEAIALTPVDGEQERSAAPGAPIDHPLTLTNSGTATAQGVALLSGSQYAFDTRTRYSNCFYTADSLSGCTFDQPLAPGETYRVTLPLRVRADTYAPSVQYGSWQWATDEEFADLRQYALKGGFGPIGTPGRGGVLRLTPVVTAKAGPPQALPEYTVHGLKLTVTGKQSADLAAVGGRASGRKGSVVSVSVGLRDLGPASIDHSRIFGSKPTWPTTRVYVPKGATAVRVPSHCKPMTSGGGVLDEQPGRPGQARYSCDFYSLLKVGGTVTFDFGFRIDQVITGARGGVAVAPSDDEINQANNSATIVLNPAAPADGGSGGNGGGGGLPITGPSALAGLVLVAAGAVALLITRRRTS</sequence>
<evidence type="ECO:0000256" key="2">
    <source>
        <dbReference type="SAM" id="SignalP"/>
    </source>
</evidence>
<comment type="caution">
    <text evidence="3">The sequence shown here is derived from an EMBL/GenBank/DDBJ whole genome shotgun (WGS) entry which is preliminary data.</text>
</comment>
<keyword evidence="1" id="KW-0812">Transmembrane</keyword>
<reference evidence="3 4" key="1">
    <citation type="submission" date="2021-06" db="EMBL/GenBank/DDBJ databases">
        <title>Actinoplanes lichenicola sp. nov., and Actinoplanes ovalisporus sp. nov., isolated from lichen in Thailand.</title>
        <authorList>
            <person name="Saeng-In P."/>
            <person name="Kanchanasin P."/>
            <person name="Yuki M."/>
            <person name="Kudo T."/>
            <person name="Ohkuma M."/>
            <person name="Phongsopitanun W."/>
            <person name="Tanasupawat S."/>
        </authorList>
    </citation>
    <scope>NUCLEOTIDE SEQUENCE [LARGE SCALE GENOMIC DNA]</scope>
    <source>
        <strain evidence="3 4">NBRC 110975</strain>
    </source>
</reference>
<gene>
    <name evidence="3" type="ORF">KOI35_44195</name>
</gene>
<keyword evidence="2" id="KW-0732">Signal</keyword>
<keyword evidence="1" id="KW-0472">Membrane</keyword>
<evidence type="ECO:0000313" key="3">
    <source>
        <dbReference type="EMBL" id="MBU2670525.1"/>
    </source>
</evidence>